<dbReference type="EMBL" id="JACHJV010000003">
    <property type="protein sequence ID" value="MBB4928530.1"/>
    <property type="molecule type" value="Genomic_DNA"/>
</dbReference>
<reference evidence="1 2" key="1">
    <citation type="submission" date="2020-08" db="EMBL/GenBank/DDBJ databases">
        <title>Sequencing the genomes of 1000 actinobacteria strains.</title>
        <authorList>
            <person name="Klenk H.-P."/>
        </authorList>
    </citation>
    <scope>NUCLEOTIDE SEQUENCE [LARGE SCALE GENOMIC DNA]</scope>
    <source>
        <strain evidence="1 2">DSM 41654</strain>
    </source>
</reference>
<keyword evidence="2" id="KW-1185">Reference proteome</keyword>
<sequence>MRARGINYDTGFLPGDALSRKTFLPETVRHDMAVIAGELHCDAVRISGRDPERLSIAAKAAADAGLEIWFAPFPVDLPPKQVLALFADCAQRAEAVRHSGAEVVFVTGCEISVFCNGFLPGATYTDRLHAMATADMEWWASLGPVPERVNAFLAEAATTVRAHFGGRVSYASGPWESVDWHPFDLIGIDAYRDAHNADTFRTDLREYFHHGKPVAITEFGTCAYQGAGELGGMAWQPPHGAIPDEDEQVRYLAELTDIFEAEGVDTALWFSFANYDKPGPRDIASYGVVRMLDDTRWEPKKVFRTMATRYERR</sequence>
<organism evidence="1 2">
    <name type="scientific">Kitasatospora kifunensis</name>
    <name type="common">Streptomyces kifunensis</name>
    <dbReference type="NCBI Taxonomy" id="58351"/>
    <lineage>
        <taxon>Bacteria</taxon>
        <taxon>Bacillati</taxon>
        <taxon>Actinomycetota</taxon>
        <taxon>Actinomycetes</taxon>
        <taxon>Kitasatosporales</taxon>
        <taxon>Streptomycetaceae</taxon>
        <taxon>Kitasatospora</taxon>
    </lineage>
</organism>
<dbReference type="SUPFAM" id="SSF51445">
    <property type="entry name" value="(Trans)glycosidases"/>
    <property type="match status" value="1"/>
</dbReference>
<dbReference type="RefSeq" id="WP_184945972.1">
    <property type="nucleotide sequence ID" value="NZ_JACHJV010000003.1"/>
</dbReference>
<evidence type="ECO:0000313" key="1">
    <source>
        <dbReference type="EMBL" id="MBB4928530.1"/>
    </source>
</evidence>
<dbReference type="Proteomes" id="UP000540506">
    <property type="component" value="Unassembled WGS sequence"/>
</dbReference>
<comment type="caution">
    <text evidence="1">The sequence shown here is derived from an EMBL/GenBank/DDBJ whole genome shotgun (WGS) entry which is preliminary data.</text>
</comment>
<dbReference type="Gene3D" id="3.20.20.80">
    <property type="entry name" value="Glycosidases"/>
    <property type="match status" value="1"/>
</dbReference>
<evidence type="ECO:0008006" key="3">
    <source>
        <dbReference type="Google" id="ProtNLM"/>
    </source>
</evidence>
<dbReference type="InterPro" id="IPR017853">
    <property type="entry name" value="GH"/>
</dbReference>
<protein>
    <recommendedName>
        <fullName evidence="3">Abortive infection protein</fullName>
    </recommendedName>
</protein>
<accession>A0A7W7W0C9</accession>
<dbReference type="AlphaFoldDB" id="A0A7W7W0C9"/>
<evidence type="ECO:0000313" key="2">
    <source>
        <dbReference type="Proteomes" id="UP000540506"/>
    </source>
</evidence>
<proteinExistence type="predicted"/>
<gene>
    <name evidence="1" type="ORF">FHR34_007627</name>
</gene>
<name>A0A7W7W0C9_KITKI</name>